<evidence type="ECO:0000313" key="2">
    <source>
        <dbReference type="Proteomes" id="UP000694569"/>
    </source>
</evidence>
<dbReference type="InterPro" id="IPR040235">
    <property type="entry name" value="Nicolin-1"/>
</dbReference>
<dbReference type="Ensembl" id="ENSLLET00000015013.1">
    <property type="protein sequence ID" value="ENSLLEP00000014455.1"/>
    <property type="gene ID" value="ENSLLEG00000009032.1"/>
</dbReference>
<reference evidence="1" key="2">
    <citation type="submission" date="2025-09" db="UniProtKB">
        <authorList>
            <consortium name="Ensembl"/>
        </authorList>
    </citation>
    <scope>IDENTIFICATION</scope>
</reference>
<keyword evidence="2" id="KW-1185">Reference proteome</keyword>
<dbReference type="Proteomes" id="UP000694569">
    <property type="component" value="Unplaced"/>
</dbReference>
<protein>
    <submittedName>
        <fullName evidence="1">Nicolin 1, tubulin polyglutamylase complex subunit</fullName>
    </submittedName>
</protein>
<evidence type="ECO:0000313" key="1">
    <source>
        <dbReference type="Ensembl" id="ENSLLEP00000014455.1"/>
    </source>
</evidence>
<proteinExistence type="predicted"/>
<dbReference type="AlphaFoldDB" id="A0A8C5PCL8"/>
<organism evidence="1 2">
    <name type="scientific">Leptobrachium leishanense</name>
    <name type="common">Leishan spiny toad</name>
    <dbReference type="NCBI Taxonomy" id="445787"/>
    <lineage>
        <taxon>Eukaryota</taxon>
        <taxon>Metazoa</taxon>
        <taxon>Chordata</taxon>
        <taxon>Craniata</taxon>
        <taxon>Vertebrata</taxon>
        <taxon>Euteleostomi</taxon>
        <taxon>Amphibia</taxon>
        <taxon>Batrachia</taxon>
        <taxon>Anura</taxon>
        <taxon>Pelobatoidea</taxon>
        <taxon>Megophryidae</taxon>
        <taxon>Leptobrachium</taxon>
    </lineage>
</organism>
<dbReference type="PANTHER" id="PTHR31239:SF2">
    <property type="entry name" value="NICOLIN-1"/>
    <property type="match status" value="1"/>
</dbReference>
<dbReference type="GeneTree" id="ENSGT00390000001505"/>
<dbReference type="GO" id="GO:0005654">
    <property type="term" value="C:nucleoplasm"/>
    <property type="evidence" value="ECO:0007669"/>
    <property type="project" value="TreeGrafter"/>
</dbReference>
<sequence length="206" mass="23284">MDPESVPCTIKLPVPLQVGDVKTDQARPGVYVIDVTFPKSQDVDLQEISFKNYYTAFLTVRIQQQRRPSDPRGNPPAWRTCIKSQRLMPNPHMEDGSQDYVSLRKSQMICGTDHVTAIRLILRQPSPVWLNFTLEDLQINPSGKCNFFAFDLSVSFFFCMCCSSRSQGLPDPNKVSSEVQQMWALTEVMKANQSTATIGRFDVSKA</sequence>
<dbReference type="PANTHER" id="PTHR31239">
    <property type="entry name" value="NICOLIN 1"/>
    <property type="match status" value="1"/>
</dbReference>
<gene>
    <name evidence="1" type="primary">NICN1</name>
</gene>
<name>A0A8C5PCL8_9ANUR</name>
<reference evidence="1" key="1">
    <citation type="submission" date="2025-08" db="UniProtKB">
        <authorList>
            <consortium name="Ensembl"/>
        </authorList>
    </citation>
    <scope>IDENTIFICATION</scope>
</reference>
<dbReference type="OrthoDB" id="73161at2759"/>
<accession>A0A8C5PCL8</accession>